<keyword evidence="1" id="KW-0472">Membrane</keyword>
<evidence type="ECO:0000313" key="2">
    <source>
        <dbReference type="EMBL" id="UXZ97195.1"/>
    </source>
</evidence>
<organism evidence="2 3">
    <name type="scientific">Pseudomonas phytophila</name>
    <dbReference type="NCBI Taxonomy" id="2867264"/>
    <lineage>
        <taxon>Bacteria</taxon>
        <taxon>Pseudomonadati</taxon>
        <taxon>Pseudomonadota</taxon>
        <taxon>Gammaproteobacteria</taxon>
        <taxon>Pseudomonadales</taxon>
        <taxon>Pseudomonadaceae</taxon>
        <taxon>Pseudomonas</taxon>
    </lineage>
</organism>
<feature type="transmembrane region" description="Helical" evidence="1">
    <location>
        <begin position="59"/>
        <end position="76"/>
    </location>
</feature>
<accession>A0ABY6FGY3</accession>
<sequence length="243" mass="27886">MFRFLKDRNELWLFWGAWIAFALLLIVKIKFDVPGAMKSWPRLISALQSDAFEDVVGDLLTGLISAYFFYVVIDLIPRRRLERRTKGILSTLLSSIVEAFLHDRIMAHAEPLGKFHELDPEEISQSRLLLKGKPDLRQFLSLTFIAKWSYPKFSNSLQLAVSLGVDHAAVWMNVTDCVARLKDHGERADRAGLLGSMVDIINLLDKPEIDGSVEDEVFMWQLMVRDDMKKFLGLAEEWKSICQ</sequence>
<dbReference type="RefSeq" id="WP_263270287.1">
    <property type="nucleotide sequence ID" value="NZ_CP081201.1"/>
</dbReference>
<keyword evidence="3" id="KW-1185">Reference proteome</keyword>
<evidence type="ECO:0000313" key="3">
    <source>
        <dbReference type="Proteomes" id="UP001063228"/>
    </source>
</evidence>
<name>A0ABY6FGY3_9PSED</name>
<protein>
    <submittedName>
        <fullName evidence="2">Uncharacterized protein</fullName>
    </submittedName>
</protein>
<keyword evidence="1" id="KW-0812">Transmembrane</keyword>
<reference evidence="2" key="1">
    <citation type="submission" date="2021-08" db="EMBL/GenBank/DDBJ databases">
        <title>Complete genome sequence of Pseudomonas phytophila.</title>
        <authorList>
            <person name="Weir B.S."/>
            <person name="Templeton M.D."/>
            <person name="Arshed S."/>
            <person name="Andersen M.T."/>
            <person name="Jayaraman J."/>
        </authorList>
    </citation>
    <scope>NUCLEOTIDE SEQUENCE</scope>
    <source>
        <strain evidence="2">ICMP 23753</strain>
    </source>
</reference>
<dbReference type="EMBL" id="CP081201">
    <property type="protein sequence ID" value="UXZ97195.1"/>
    <property type="molecule type" value="Genomic_DNA"/>
</dbReference>
<keyword evidence="1" id="KW-1133">Transmembrane helix</keyword>
<gene>
    <name evidence="2" type="ORF">K3169_04625</name>
</gene>
<dbReference type="Proteomes" id="UP001063228">
    <property type="component" value="Chromosome"/>
</dbReference>
<evidence type="ECO:0000256" key="1">
    <source>
        <dbReference type="SAM" id="Phobius"/>
    </source>
</evidence>
<feature type="transmembrane region" description="Helical" evidence="1">
    <location>
        <begin position="12"/>
        <end position="31"/>
    </location>
</feature>
<proteinExistence type="predicted"/>